<evidence type="ECO:0000313" key="1">
    <source>
        <dbReference type="EMBL" id="TFK76350.1"/>
    </source>
</evidence>
<name>A0ACD3BEP6_9AGAR</name>
<sequence>MAIPTLSRRERTQSPPITTTPSQSRYSRVMQNTSPPPSAYSPTVTPNGHSHRLNVVTRVAVEGKARQDRDGVSVKMYLKISLPLDSVTPGSTIPLFSEENVKILSSEVHPLDNNSVPYNFSSAHSPLLHNAARALNLSPRLRETYQSVVDLQGVSTPSSSSPRVNGNGDGPAPVDPIFTGHILVSGYHISYVLPKVFLQPKSNGATNDIDMETTPSRLSSRSRRSSIGERTHVHYMAAIVMWIPYFSRPPRSPYLLSIPTPKCLHNNIKLRIFPPSSTAASFASLSSVEEDGGAWELTSDPHVTRASARISRSSSYTHFADDESSDSSEQADGCLIQGTFPSAERIRIRWAKPVKTVQVHGDSSSGRRRVGVKEVTGEAICRETRREGVAINVDYKGTCRGVWFPGVATLLGMDVGLEAKGCDVAWLDGHPPQWEISGGTGFTGYDTGQSPRQADPDSRASSLDSAPPQFVVSSPNEPRSMLQNGNVGGASLLRAPLPSQHVGDYSFEASAMAASSATASAMAGLSSLSSVPTQSSSRPPGQPITLHINMNELLPPAQNVFTFTICGTVLVMPRSSTSKPNGTIVGETLDGISLPRFTVLAADDEYTTMIVRNELGDEDSTLELLAADDRDGSRCTIIRKGGVAKCPENGAKMTVRNASQHRKSNPSPSRPRTPSKVGSHLPLSLVRPHRSGPLMIPTVLASVTPLDSGPSIFDHAVSLTLDAPSQLESGWIEFGIAGPASKGLVSGEAPTVEIASASVDGVPVEYEVLSPQGKEKSPVFEAMNRREWLSWFRFHVGVAGGRVVVDYVVHNGPGTNSSAKKRDIPLHIFLPTFSMQIGKLEVLINSLNGLEACSLKTNFMHQQITPTNCRVLHLPVKEFFYPEVQVDLKRVRTGSVSLAGLLFNTLLCLAILASFSLSYRLELRVNKLQESLEQYSAVALGIRWNHAPDPLTITTTLYATSWRTNEPSPSNPVLTSLSILTTPAITSQAPTLFSTTPLTSTSLDPIQQSTSQSNSLSLYTTSFLRQLLSSLPPGWIDEPIRTAHSALHEFMRAINRVVNVMSRAYHYPMNPP</sequence>
<proteinExistence type="predicted"/>
<reference evidence="1 2" key="1">
    <citation type="journal article" date="2019" name="Nat. Ecol. Evol.">
        <title>Megaphylogeny resolves global patterns of mushroom evolution.</title>
        <authorList>
            <person name="Varga T."/>
            <person name="Krizsan K."/>
            <person name="Foldi C."/>
            <person name="Dima B."/>
            <person name="Sanchez-Garcia M."/>
            <person name="Sanchez-Ramirez S."/>
            <person name="Szollosi G.J."/>
            <person name="Szarkandi J.G."/>
            <person name="Papp V."/>
            <person name="Albert L."/>
            <person name="Andreopoulos W."/>
            <person name="Angelini C."/>
            <person name="Antonin V."/>
            <person name="Barry K.W."/>
            <person name="Bougher N.L."/>
            <person name="Buchanan P."/>
            <person name="Buyck B."/>
            <person name="Bense V."/>
            <person name="Catcheside P."/>
            <person name="Chovatia M."/>
            <person name="Cooper J."/>
            <person name="Damon W."/>
            <person name="Desjardin D."/>
            <person name="Finy P."/>
            <person name="Geml J."/>
            <person name="Haridas S."/>
            <person name="Hughes K."/>
            <person name="Justo A."/>
            <person name="Karasinski D."/>
            <person name="Kautmanova I."/>
            <person name="Kiss B."/>
            <person name="Kocsube S."/>
            <person name="Kotiranta H."/>
            <person name="LaButti K.M."/>
            <person name="Lechner B.E."/>
            <person name="Liimatainen K."/>
            <person name="Lipzen A."/>
            <person name="Lukacs Z."/>
            <person name="Mihaltcheva S."/>
            <person name="Morgado L.N."/>
            <person name="Niskanen T."/>
            <person name="Noordeloos M.E."/>
            <person name="Ohm R.A."/>
            <person name="Ortiz-Santana B."/>
            <person name="Ovrebo C."/>
            <person name="Racz N."/>
            <person name="Riley R."/>
            <person name="Savchenko A."/>
            <person name="Shiryaev A."/>
            <person name="Soop K."/>
            <person name="Spirin V."/>
            <person name="Szebenyi C."/>
            <person name="Tomsovsky M."/>
            <person name="Tulloss R.E."/>
            <person name="Uehling J."/>
            <person name="Grigoriev I.V."/>
            <person name="Vagvolgyi C."/>
            <person name="Papp T."/>
            <person name="Martin F.M."/>
            <person name="Miettinen O."/>
            <person name="Hibbett D.S."/>
            <person name="Nagy L.G."/>
        </authorList>
    </citation>
    <scope>NUCLEOTIDE SEQUENCE [LARGE SCALE GENOMIC DNA]</scope>
    <source>
        <strain evidence="1 2">NL-1719</strain>
    </source>
</reference>
<accession>A0ACD3BEP6</accession>
<protein>
    <submittedName>
        <fullName evidence="1">Uncharacterized protein</fullName>
    </submittedName>
</protein>
<keyword evidence="2" id="KW-1185">Reference proteome</keyword>
<gene>
    <name evidence="1" type="ORF">BDN72DRAFT_885116</name>
</gene>
<organism evidence="1 2">
    <name type="scientific">Pluteus cervinus</name>
    <dbReference type="NCBI Taxonomy" id="181527"/>
    <lineage>
        <taxon>Eukaryota</taxon>
        <taxon>Fungi</taxon>
        <taxon>Dikarya</taxon>
        <taxon>Basidiomycota</taxon>
        <taxon>Agaricomycotina</taxon>
        <taxon>Agaricomycetes</taxon>
        <taxon>Agaricomycetidae</taxon>
        <taxon>Agaricales</taxon>
        <taxon>Pluteineae</taxon>
        <taxon>Pluteaceae</taxon>
        <taxon>Pluteus</taxon>
    </lineage>
</organism>
<evidence type="ECO:0000313" key="2">
    <source>
        <dbReference type="Proteomes" id="UP000308600"/>
    </source>
</evidence>
<dbReference type="EMBL" id="ML208260">
    <property type="protein sequence ID" value="TFK76350.1"/>
    <property type="molecule type" value="Genomic_DNA"/>
</dbReference>
<dbReference type="Proteomes" id="UP000308600">
    <property type="component" value="Unassembled WGS sequence"/>
</dbReference>